<keyword evidence="4" id="KW-1185">Reference proteome</keyword>
<dbReference type="AlphaFoldDB" id="A0A3N2QAH7"/>
<reference evidence="3 4" key="1">
    <citation type="journal article" date="2018" name="Mol. Ecol.">
        <title>The obligate alkalophilic soda-lake fungus Sodiomyces alkalinus has shifted to a protein diet.</title>
        <authorList>
            <person name="Grum-Grzhimaylo A.A."/>
            <person name="Falkoski D.L."/>
            <person name="van den Heuvel J."/>
            <person name="Valero-Jimenez C.A."/>
            <person name="Min B."/>
            <person name="Choi I.G."/>
            <person name="Lipzen A."/>
            <person name="Daum C.G."/>
            <person name="Aanen D.K."/>
            <person name="Tsang A."/>
            <person name="Henrissat B."/>
            <person name="Bilanenko E.N."/>
            <person name="de Vries R.P."/>
            <person name="van Kan J.A.L."/>
            <person name="Grigoriev I.V."/>
            <person name="Debets A.J.M."/>
        </authorList>
    </citation>
    <scope>NUCLEOTIDE SEQUENCE [LARGE SCALE GENOMIC DNA]</scope>
    <source>
        <strain evidence="3 4">F11</strain>
    </source>
</reference>
<sequence length="390" mass="41586">MPSKYSLAAGVLHASTVLGTSQLIASHFTANLYSLTLSDSNQLSISSETRSGNFWPAWLDFDSESNTLYVADEANWRPPNGLTTFTVHADGSLSQNSDGQAVTGGAEVHSTLYGGDDGRAFLALAHYGSSKISTFQLPLTSSSRPLQEFPYRLSQPKPNPRQEAPHPHSVVEDPTGNFLFSGDLGADLIRIYAIDPSTGLLTECPAAATSEGDGPRHLLFHEECSTTVFVLNEISNSVGVWSINYSAACPSLTLTQTISTLPDNVQPPEGAKAAAIVQRDGFLYVSNRRDRSFGDQEDSLATFEIGTSEDGDVELSFVDITSAHSFFPRTLQINAAGDLVAVGGQTSANVAIIERNVTTGRLGDLVASVRVGRAGTLDQEDGLSAVIWVE</sequence>
<dbReference type="InterPro" id="IPR011045">
    <property type="entry name" value="N2O_reductase_N"/>
</dbReference>
<evidence type="ECO:0000313" key="4">
    <source>
        <dbReference type="Proteomes" id="UP000272025"/>
    </source>
</evidence>
<dbReference type="Pfam" id="PF10282">
    <property type="entry name" value="Lactonase"/>
    <property type="match status" value="1"/>
</dbReference>
<dbReference type="InterPro" id="IPR015943">
    <property type="entry name" value="WD40/YVTN_repeat-like_dom_sf"/>
</dbReference>
<comment type="similarity">
    <text evidence="1">Belongs to the cycloisomerase 2 family.</text>
</comment>
<name>A0A3N2QAH7_SODAK</name>
<proteinExistence type="inferred from homology"/>
<dbReference type="InterPro" id="IPR050282">
    <property type="entry name" value="Cycloisomerase_2"/>
</dbReference>
<dbReference type="Gene3D" id="2.130.10.10">
    <property type="entry name" value="YVTN repeat-like/Quinoprotein amine dehydrogenase"/>
    <property type="match status" value="1"/>
</dbReference>
<dbReference type="GO" id="GO:0017057">
    <property type="term" value="F:6-phosphogluconolactonase activity"/>
    <property type="evidence" value="ECO:0007669"/>
    <property type="project" value="TreeGrafter"/>
</dbReference>
<dbReference type="GO" id="GO:0016853">
    <property type="term" value="F:isomerase activity"/>
    <property type="evidence" value="ECO:0007669"/>
    <property type="project" value="UniProtKB-KW"/>
</dbReference>
<dbReference type="PANTHER" id="PTHR30344">
    <property type="entry name" value="6-PHOSPHOGLUCONOLACTONASE-RELATED"/>
    <property type="match status" value="1"/>
</dbReference>
<dbReference type="PANTHER" id="PTHR30344:SF1">
    <property type="entry name" value="6-PHOSPHOGLUCONOLACTONASE"/>
    <property type="match status" value="1"/>
</dbReference>
<organism evidence="3 4">
    <name type="scientific">Sodiomyces alkalinus (strain CBS 110278 / VKM F-3762 / F11)</name>
    <name type="common">Alkaliphilic filamentous fungus</name>
    <dbReference type="NCBI Taxonomy" id="1314773"/>
    <lineage>
        <taxon>Eukaryota</taxon>
        <taxon>Fungi</taxon>
        <taxon>Dikarya</taxon>
        <taxon>Ascomycota</taxon>
        <taxon>Pezizomycotina</taxon>
        <taxon>Sordariomycetes</taxon>
        <taxon>Hypocreomycetidae</taxon>
        <taxon>Glomerellales</taxon>
        <taxon>Plectosphaerellaceae</taxon>
        <taxon>Sodiomyces</taxon>
    </lineage>
</organism>
<dbReference type="GeneID" id="39581838"/>
<dbReference type="InterPro" id="IPR019405">
    <property type="entry name" value="Lactonase_7-beta_prop"/>
</dbReference>
<evidence type="ECO:0000256" key="1">
    <source>
        <dbReference type="ARBA" id="ARBA00005564"/>
    </source>
</evidence>
<keyword evidence="3" id="KW-0413">Isomerase</keyword>
<feature type="region of interest" description="Disordered" evidence="2">
    <location>
        <begin position="149"/>
        <end position="173"/>
    </location>
</feature>
<protein>
    <submittedName>
        <fullName evidence="3">Putative isomerase YbhE</fullName>
    </submittedName>
</protein>
<dbReference type="Proteomes" id="UP000272025">
    <property type="component" value="Unassembled WGS sequence"/>
</dbReference>
<dbReference type="STRING" id="1314773.A0A3N2QAH7"/>
<gene>
    <name evidence="3" type="ORF">SODALDRAFT_348332</name>
</gene>
<dbReference type="SUPFAM" id="SSF50974">
    <property type="entry name" value="Nitrous oxide reductase, N-terminal domain"/>
    <property type="match status" value="1"/>
</dbReference>
<dbReference type="RefSeq" id="XP_028471471.1">
    <property type="nucleotide sequence ID" value="XM_028613360.1"/>
</dbReference>
<accession>A0A3N2QAH7</accession>
<evidence type="ECO:0000256" key="2">
    <source>
        <dbReference type="SAM" id="MobiDB-lite"/>
    </source>
</evidence>
<evidence type="ECO:0000313" key="3">
    <source>
        <dbReference type="EMBL" id="ROT43665.1"/>
    </source>
</evidence>
<dbReference type="OrthoDB" id="9972196at2759"/>
<dbReference type="EMBL" id="ML119051">
    <property type="protein sequence ID" value="ROT43665.1"/>
    <property type="molecule type" value="Genomic_DNA"/>
</dbReference>